<name>A0AAV8WKQ8_9CUCU</name>
<dbReference type="EMBL" id="JANEYF010005742">
    <property type="protein sequence ID" value="KAJ8927049.1"/>
    <property type="molecule type" value="Genomic_DNA"/>
</dbReference>
<accession>A0AAV8WKQ8</accession>
<evidence type="ECO:0000313" key="2">
    <source>
        <dbReference type="EMBL" id="KAJ8927049.1"/>
    </source>
</evidence>
<keyword evidence="3" id="KW-1185">Reference proteome</keyword>
<dbReference type="Pfam" id="PF21738">
    <property type="entry name" value="DJR-like_dom"/>
    <property type="match status" value="1"/>
</dbReference>
<evidence type="ECO:0000259" key="1">
    <source>
        <dbReference type="Pfam" id="PF21738"/>
    </source>
</evidence>
<gene>
    <name evidence="2" type="ORF">NQ314_020536</name>
</gene>
<dbReference type="AlphaFoldDB" id="A0AAV8WKQ8"/>
<protein>
    <recommendedName>
        <fullName evidence="1">Double jelly roll-like domain-containing protein</fullName>
    </recommendedName>
</protein>
<feature type="domain" description="Double jelly roll-like" evidence="1">
    <location>
        <begin position="63"/>
        <end position="115"/>
    </location>
</feature>
<dbReference type="PANTHER" id="PTHR36159:SF1">
    <property type="entry name" value="RETROVIRUS-RELATED POL POLYPROTEIN FROM TRANSPOSON 412-LIKE PROTEIN"/>
    <property type="match status" value="1"/>
</dbReference>
<evidence type="ECO:0000313" key="3">
    <source>
        <dbReference type="Proteomes" id="UP001162156"/>
    </source>
</evidence>
<dbReference type="InterPro" id="IPR049512">
    <property type="entry name" value="DJR-like_dom"/>
</dbReference>
<dbReference type="PANTHER" id="PTHR36159">
    <property type="entry name" value="PROTEIN CBG23766"/>
    <property type="match status" value="1"/>
</dbReference>
<sequence>MVTFLFQSISFIHINPIYLEANDETRIPVQHLDAYTAPCNSYLYIEGKLSKEDGSESTKLEFINNAIAFLFREIRYEMNRIVIDSVRNVGLVSTIKIYLSYNENESVFMQNAGWFPKKKKGMAEKVITAANENFNVGMHFIKITSWIFLKFSKDHH</sequence>
<organism evidence="2 3">
    <name type="scientific">Rhamnusium bicolor</name>
    <dbReference type="NCBI Taxonomy" id="1586634"/>
    <lineage>
        <taxon>Eukaryota</taxon>
        <taxon>Metazoa</taxon>
        <taxon>Ecdysozoa</taxon>
        <taxon>Arthropoda</taxon>
        <taxon>Hexapoda</taxon>
        <taxon>Insecta</taxon>
        <taxon>Pterygota</taxon>
        <taxon>Neoptera</taxon>
        <taxon>Endopterygota</taxon>
        <taxon>Coleoptera</taxon>
        <taxon>Polyphaga</taxon>
        <taxon>Cucujiformia</taxon>
        <taxon>Chrysomeloidea</taxon>
        <taxon>Cerambycidae</taxon>
        <taxon>Lepturinae</taxon>
        <taxon>Rhagiini</taxon>
        <taxon>Rhamnusium</taxon>
    </lineage>
</organism>
<dbReference type="Proteomes" id="UP001162156">
    <property type="component" value="Unassembled WGS sequence"/>
</dbReference>
<proteinExistence type="predicted"/>
<comment type="caution">
    <text evidence="2">The sequence shown here is derived from an EMBL/GenBank/DDBJ whole genome shotgun (WGS) entry which is preliminary data.</text>
</comment>
<reference evidence="2" key="1">
    <citation type="journal article" date="2023" name="Insect Mol. Biol.">
        <title>Genome sequencing provides insights into the evolution of gene families encoding plant cell wall-degrading enzymes in longhorned beetles.</title>
        <authorList>
            <person name="Shin N.R."/>
            <person name="Okamura Y."/>
            <person name="Kirsch R."/>
            <person name="Pauchet Y."/>
        </authorList>
    </citation>
    <scope>NUCLEOTIDE SEQUENCE</scope>
    <source>
        <strain evidence="2">RBIC_L_NR</strain>
    </source>
</reference>